<feature type="transmembrane region" description="Helical" evidence="1">
    <location>
        <begin position="27"/>
        <end position="47"/>
    </location>
</feature>
<evidence type="ECO:0000313" key="2">
    <source>
        <dbReference type="EMBL" id="MBO1268116.1"/>
    </source>
</evidence>
<keyword evidence="3" id="KW-1185">Reference proteome</keyword>
<feature type="transmembrane region" description="Helical" evidence="1">
    <location>
        <begin position="52"/>
        <end position="70"/>
    </location>
</feature>
<evidence type="ECO:0000313" key="3">
    <source>
        <dbReference type="Proteomes" id="UP000664164"/>
    </source>
</evidence>
<proteinExistence type="predicted"/>
<evidence type="ECO:0000256" key="1">
    <source>
        <dbReference type="SAM" id="Phobius"/>
    </source>
</evidence>
<feature type="transmembrane region" description="Helical" evidence="1">
    <location>
        <begin position="76"/>
        <end position="96"/>
    </location>
</feature>
<dbReference type="AlphaFoldDB" id="A0A939HE05"/>
<dbReference type="RefSeq" id="WP_207615920.1">
    <property type="nucleotide sequence ID" value="NZ_JAFNLL010000017.1"/>
</dbReference>
<name>A0A939HE05_9MICC</name>
<accession>A0A939HE05</accession>
<sequence>MSIGLWRSMFFGYMPDPALVEDLRVGGLYILAGALASLGATALSVILRHPRWVIAFVAAPAVLVGGAALIAPTSLIRHVVAAAAFPLAVVGLYWGMRHRGSRRSE</sequence>
<gene>
    <name evidence="2" type="ORF">J1902_09040</name>
</gene>
<reference evidence="2" key="1">
    <citation type="submission" date="2021-03" db="EMBL/GenBank/DDBJ databases">
        <title>A new species, PO-11, isolated from a karst cave deposit.</title>
        <authorList>
            <person name="Zhaoxiaoyong W."/>
        </authorList>
    </citation>
    <scope>NUCLEOTIDE SEQUENCE</scope>
    <source>
        <strain evidence="2">PO-11</strain>
    </source>
</reference>
<keyword evidence="1" id="KW-1133">Transmembrane helix</keyword>
<organism evidence="2 3">
    <name type="scientific">Arthrobacter cavernae</name>
    <dbReference type="NCBI Taxonomy" id="2817681"/>
    <lineage>
        <taxon>Bacteria</taxon>
        <taxon>Bacillati</taxon>
        <taxon>Actinomycetota</taxon>
        <taxon>Actinomycetes</taxon>
        <taxon>Micrococcales</taxon>
        <taxon>Micrococcaceae</taxon>
        <taxon>Arthrobacter</taxon>
    </lineage>
</organism>
<comment type="caution">
    <text evidence="2">The sequence shown here is derived from an EMBL/GenBank/DDBJ whole genome shotgun (WGS) entry which is preliminary data.</text>
</comment>
<dbReference type="Proteomes" id="UP000664164">
    <property type="component" value="Unassembled WGS sequence"/>
</dbReference>
<keyword evidence="1" id="KW-0812">Transmembrane</keyword>
<keyword evidence="1" id="KW-0472">Membrane</keyword>
<dbReference type="EMBL" id="JAFNLL010000017">
    <property type="protein sequence ID" value="MBO1268116.1"/>
    <property type="molecule type" value="Genomic_DNA"/>
</dbReference>
<protein>
    <submittedName>
        <fullName evidence="2">Uncharacterized protein</fullName>
    </submittedName>
</protein>